<reference evidence="2" key="1">
    <citation type="submission" date="2023-07" db="EMBL/GenBank/DDBJ databases">
        <title>Functional and genomic diversity of the sorghum phyllosphere microbiome.</title>
        <authorList>
            <person name="Shade A."/>
        </authorList>
    </citation>
    <scope>NUCLEOTIDE SEQUENCE [LARGE SCALE GENOMIC DNA]</scope>
    <source>
        <strain evidence="2">SORGH_AS_0422</strain>
    </source>
</reference>
<comment type="caution">
    <text evidence="1">The sequence shown here is derived from an EMBL/GenBank/DDBJ whole genome shotgun (WGS) entry which is preliminary data.</text>
</comment>
<dbReference type="EMBL" id="JAVLVU010000001">
    <property type="protein sequence ID" value="MDT3401326.1"/>
    <property type="molecule type" value="Genomic_DNA"/>
</dbReference>
<sequence>MKSMKHFKLYAVISVTAAIFFWGCKKDSDQATDPDPSGNDPIGCVIDKNAERDIAFRPDPGKQNRDLLLRGMGVEPTPCSVVTPINIWLVKQFTGWSQPARDLTSREDLKMPYLAIYVAVLFEKNMQEQYFGLNGEYTDQIKGTFNDLKRFWDIEAKNIGLVAAHGSQLRDRDKVYTVYRSQFGLSPDTSRSYADEVIASLKKYPEYLNGNHPFLTFNAYAHQEKNYSCVGQVPDKVILGDGFLRAYDQLGYGDIAPQAILAHEFAHQIQYDLGIMDHSIKYTPEHSRRTELMADAYAAYFLAHQEGNGKQWKRAQKFLDIFFNVGDCDFKNNLHHGTPDQRRAATVWGANLANSPQDANLILSGKRFAELFDAELPDLVKQ</sequence>
<keyword evidence="2" id="KW-1185">Reference proteome</keyword>
<proteinExistence type="predicted"/>
<protein>
    <recommendedName>
        <fullName evidence="3">DUF4932 domain-containing protein</fullName>
    </recommendedName>
</protein>
<evidence type="ECO:0000313" key="2">
    <source>
        <dbReference type="Proteomes" id="UP001258315"/>
    </source>
</evidence>
<name>A0ABU3GNH4_9SPHI</name>
<evidence type="ECO:0000313" key="1">
    <source>
        <dbReference type="EMBL" id="MDT3401326.1"/>
    </source>
</evidence>
<dbReference type="Proteomes" id="UP001258315">
    <property type="component" value="Unassembled WGS sequence"/>
</dbReference>
<organism evidence="1 2">
    <name type="scientific">Mucilaginibacter terrae</name>
    <dbReference type="NCBI Taxonomy" id="1955052"/>
    <lineage>
        <taxon>Bacteria</taxon>
        <taxon>Pseudomonadati</taxon>
        <taxon>Bacteroidota</taxon>
        <taxon>Sphingobacteriia</taxon>
        <taxon>Sphingobacteriales</taxon>
        <taxon>Sphingobacteriaceae</taxon>
        <taxon>Mucilaginibacter</taxon>
    </lineage>
</organism>
<evidence type="ECO:0008006" key="3">
    <source>
        <dbReference type="Google" id="ProtNLM"/>
    </source>
</evidence>
<accession>A0ABU3GNH4</accession>
<gene>
    <name evidence="1" type="ORF">QE417_000398</name>
</gene>
<dbReference type="RefSeq" id="WP_311947185.1">
    <property type="nucleotide sequence ID" value="NZ_JAVLVU010000001.1"/>
</dbReference>